<reference evidence="2 3" key="1">
    <citation type="journal article" date="2018" name="Gigascience">
        <title>Genomes of trombidid mites reveal novel predicted allergens and laterally-transferred genes associated with secondary metabolism.</title>
        <authorList>
            <person name="Dong X."/>
            <person name="Chaisiri K."/>
            <person name="Xia D."/>
            <person name="Armstrong S.D."/>
            <person name="Fang Y."/>
            <person name="Donnelly M.J."/>
            <person name="Kadowaki T."/>
            <person name="McGarry J.W."/>
            <person name="Darby A.C."/>
            <person name="Makepeace B.L."/>
        </authorList>
    </citation>
    <scope>NUCLEOTIDE SEQUENCE [LARGE SCALE GENOMIC DNA]</scope>
    <source>
        <strain evidence="2">UoL-UT</strain>
    </source>
</reference>
<sequence length="169" mass="19306">PPQQGQQFHPQQQGPPQQQQGPGGEQPPYPGSPQIYWGRCPQLEPTMDEKVKKAAVITKCLETTPVPQNITQESVEVHREQVAACALQMEGWFNDKGLYKYDKAESEIKAKRLSKEIEERILSYHKQCKEEAEEKFPVSNKALISQIQLYQACMDYFISDVCGIDVLRR</sequence>
<feature type="non-terminal residue" evidence="2">
    <location>
        <position position="1"/>
    </location>
</feature>
<dbReference type="AlphaFoldDB" id="A0A443S574"/>
<evidence type="ECO:0000313" key="2">
    <source>
        <dbReference type="EMBL" id="RWS22631.1"/>
    </source>
</evidence>
<dbReference type="InterPro" id="IPR036728">
    <property type="entry name" value="PBP_GOBP_sf"/>
</dbReference>
<comment type="caution">
    <text evidence="2">The sequence shown here is derived from an EMBL/GenBank/DDBJ whole genome shotgun (WGS) entry which is preliminary data.</text>
</comment>
<feature type="compositionally biased region" description="Low complexity" evidence="1">
    <location>
        <begin position="1"/>
        <end position="20"/>
    </location>
</feature>
<dbReference type="SUPFAM" id="SSF47565">
    <property type="entry name" value="Insect pheromone/odorant-binding proteins"/>
    <property type="match status" value="1"/>
</dbReference>
<feature type="region of interest" description="Disordered" evidence="1">
    <location>
        <begin position="1"/>
        <end position="37"/>
    </location>
</feature>
<feature type="non-terminal residue" evidence="2">
    <location>
        <position position="169"/>
    </location>
</feature>
<name>A0A443S574_9ACAR</name>
<dbReference type="VEuPathDB" id="VectorBase:LDEU009409"/>
<dbReference type="OrthoDB" id="6507909at2759"/>
<dbReference type="Proteomes" id="UP000288716">
    <property type="component" value="Unassembled WGS sequence"/>
</dbReference>
<dbReference type="GO" id="GO:0005549">
    <property type="term" value="F:odorant binding"/>
    <property type="evidence" value="ECO:0007669"/>
    <property type="project" value="InterPro"/>
</dbReference>
<keyword evidence="3" id="KW-1185">Reference proteome</keyword>
<protein>
    <submittedName>
        <fullName evidence="2">Uncharacterized protein</fullName>
    </submittedName>
</protein>
<gene>
    <name evidence="2" type="ORF">B4U80_07214</name>
</gene>
<organism evidence="2 3">
    <name type="scientific">Leptotrombidium deliense</name>
    <dbReference type="NCBI Taxonomy" id="299467"/>
    <lineage>
        <taxon>Eukaryota</taxon>
        <taxon>Metazoa</taxon>
        <taxon>Ecdysozoa</taxon>
        <taxon>Arthropoda</taxon>
        <taxon>Chelicerata</taxon>
        <taxon>Arachnida</taxon>
        <taxon>Acari</taxon>
        <taxon>Acariformes</taxon>
        <taxon>Trombidiformes</taxon>
        <taxon>Prostigmata</taxon>
        <taxon>Anystina</taxon>
        <taxon>Parasitengona</taxon>
        <taxon>Trombiculoidea</taxon>
        <taxon>Trombiculidae</taxon>
        <taxon>Leptotrombidium</taxon>
    </lineage>
</organism>
<accession>A0A443S574</accession>
<evidence type="ECO:0000256" key="1">
    <source>
        <dbReference type="SAM" id="MobiDB-lite"/>
    </source>
</evidence>
<proteinExistence type="predicted"/>
<dbReference type="EMBL" id="NCKV01008263">
    <property type="protein sequence ID" value="RWS22631.1"/>
    <property type="molecule type" value="Genomic_DNA"/>
</dbReference>
<evidence type="ECO:0000313" key="3">
    <source>
        <dbReference type="Proteomes" id="UP000288716"/>
    </source>
</evidence>